<accession>A0A813XTR0</accession>
<organism evidence="1 2">
    <name type="scientific">Rotaria sordida</name>
    <dbReference type="NCBI Taxonomy" id="392033"/>
    <lineage>
        <taxon>Eukaryota</taxon>
        <taxon>Metazoa</taxon>
        <taxon>Spiralia</taxon>
        <taxon>Gnathifera</taxon>
        <taxon>Rotifera</taxon>
        <taxon>Eurotatoria</taxon>
        <taxon>Bdelloidea</taxon>
        <taxon>Philodinida</taxon>
        <taxon>Philodinidae</taxon>
        <taxon>Rotaria</taxon>
    </lineage>
</organism>
<dbReference type="AlphaFoldDB" id="A0A813XTR0"/>
<sequence length="740" mass="88143">MGHNSTKLSNKKLKKPSKNKKCFCCLCTSHLLTNSLSSSSCSIDEKYFPTFDRILSNNNNYLVSIENIIINVSHNKNQSIKNLEKSLHNTTNINQWINSLPILDTTSLNHSNINQLELIQKHNLTNDNKQFSYILTIKSNREFLNLIKKFQLNFYLEDYQNRLKNSKIKQTFKQHFLSSKIINPSNRINQLLIDDLNLFIISPPESILPNLFINTNNSFKIHEQLRSKCYFIPLKYYQIEPNDDEYKQKSIPLDRTHVVITLENNQTTKSNKISMEYEPICIFTSNDSFQTGFIHVNRENISKEFLPFIYYDSEENVSYLSSNLIQQWFNTLILVNQTCNIVQRFLTGDGRHITCLLKEEMSNQSNKENLSSCHNNLIFASLRLPPYKYLNDLSSTNIQEEKSDNISDAFSPIFLSNNKKISNDSIHINYEQYSFAFVLYRWPKILIDNYYTHPNRYSKRQWPSKYYMNIIIKKFLLLIPDSTTTHKWKINFDLIEENLFKLMNESTLFFYILCQQLFSQTYSIRIIIKHCFLNYCEKYGLPFSNNQNNILDLINHFLKELSEQINKKFFPNYFNHEINLLDSNENYHHWFDYINKCIQNRMDVFSFLSSSSLITISNRSIIIEFLFYFIDQLYQTLHIKQAQFYLNDNILLDLHKQLCEKLFNDNQNKLLKKFINDLLNNKQIIENIQMNLTYDYETNAELVHICLNQIRKAQTSLIFHYTWTIFIQYLHTYYNVLWKI</sequence>
<dbReference type="EMBL" id="CAJNOT010000166">
    <property type="protein sequence ID" value="CAF0874584.1"/>
    <property type="molecule type" value="Genomic_DNA"/>
</dbReference>
<reference evidence="1" key="1">
    <citation type="submission" date="2021-02" db="EMBL/GenBank/DDBJ databases">
        <authorList>
            <person name="Nowell W R."/>
        </authorList>
    </citation>
    <scope>NUCLEOTIDE SEQUENCE</scope>
</reference>
<evidence type="ECO:0000313" key="2">
    <source>
        <dbReference type="Proteomes" id="UP000663864"/>
    </source>
</evidence>
<evidence type="ECO:0000313" key="1">
    <source>
        <dbReference type="EMBL" id="CAF0874584.1"/>
    </source>
</evidence>
<proteinExistence type="predicted"/>
<dbReference type="Gene3D" id="1.10.1410.40">
    <property type="match status" value="1"/>
</dbReference>
<gene>
    <name evidence="1" type="ORF">ZHD862_LOCUS6061</name>
</gene>
<comment type="caution">
    <text evidence="1">The sequence shown here is derived from an EMBL/GenBank/DDBJ whole genome shotgun (WGS) entry which is preliminary data.</text>
</comment>
<dbReference type="Proteomes" id="UP000663864">
    <property type="component" value="Unassembled WGS sequence"/>
</dbReference>
<protein>
    <submittedName>
        <fullName evidence="1">Uncharacterized protein</fullName>
    </submittedName>
</protein>
<name>A0A813XTR0_9BILA</name>